<keyword evidence="4 7" id="KW-0747">Spliceosome</keyword>
<organism evidence="8 9">
    <name type="scientific">Penstemon davidsonii</name>
    <dbReference type="NCBI Taxonomy" id="160366"/>
    <lineage>
        <taxon>Eukaryota</taxon>
        <taxon>Viridiplantae</taxon>
        <taxon>Streptophyta</taxon>
        <taxon>Embryophyta</taxon>
        <taxon>Tracheophyta</taxon>
        <taxon>Spermatophyta</taxon>
        <taxon>Magnoliopsida</taxon>
        <taxon>eudicotyledons</taxon>
        <taxon>Gunneridae</taxon>
        <taxon>Pentapetalae</taxon>
        <taxon>asterids</taxon>
        <taxon>lamiids</taxon>
        <taxon>Lamiales</taxon>
        <taxon>Plantaginaceae</taxon>
        <taxon>Cheloneae</taxon>
        <taxon>Penstemon</taxon>
    </lineage>
</organism>
<dbReference type="EMBL" id="JAYDYQ010001088">
    <property type="protein sequence ID" value="KAK4489672.1"/>
    <property type="molecule type" value="Genomic_DNA"/>
</dbReference>
<dbReference type="PANTHER" id="PTHR12942:SF2">
    <property type="entry name" value="PRE-MRNA-SPLICING FACTOR SLU7"/>
    <property type="match status" value="1"/>
</dbReference>
<evidence type="ECO:0000256" key="5">
    <source>
        <dbReference type="ARBA" id="ARBA00023187"/>
    </source>
</evidence>
<evidence type="ECO:0000313" key="9">
    <source>
        <dbReference type="Proteomes" id="UP001291926"/>
    </source>
</evidence>
<evidence type="ECO:0000256" key="2">
    <source>
        <dbReference type="ARBA" id="ARBA00007203"/>
    </source>
</evidence>
<evidence type="ECO:0000256" key="7">
    <source>
        <dbReference type="RuleBase" id="RU367071"/>
    </source>
</evidence>
<comment type="subcellular location">
    <subcellularLocation>
        <location evidence="1 7">Nucleus</location>
    </subcellularLocation>
</comment>
<sequence>MIQNIPLEEKKGDVVKQIELYKLTRCRSEDGFEEGSWVSEGAKKNYCKMMELRDERLDEGDTLDEEHICEEVLGFKSGYIRGRGAGPKPSRSMSYRNYGLELEEATKNAKSTHERAEKDEEQVMVFFEQLKKQDSVIQELKEGLTATQKAMVVIQKSQADMMSVFGQFHRANQFSAISTWFSTPQNHVEHRMQGFTHGYASQKVQNLNTESDDDDRGVKTFHADKYRKGACENRGAMTHDKKACVERPRQLGAKWTSKNIAADEKIETFDLDYDGKRDR</sequence>
<comment type="function">
    <text evidence="7">Involved in pre-mRNA splicing.</text>
</comment>
<keyword evidence="9" id="KW-1185">Reference proteome</keyword>
<keyword evidence="6 7" id="KW-0539">Nucleus</keyword>
<evidence type="ECO:0000256" key="4">
    <source>
        <dbReference type="ARBA" id="ARBA00022728"/>
    </source>
</evidence>
<protein>
    <recommendedName>
        <fullName evidence="7">Pre-mRNA-splicing factor SLU7</fullName>
    </recommendedName>
</protein>
<keyword evidence="5 7" id="KW-0508">mRNA splicing</keyword>
<accession>A0ABR0DKD7</accession>
<keyword evidence="3 7" id="KW-0507">mRNA processing</keyword>
<name>A0ABR0DKD7_9LAMI</name>
<reference evidence="8 9" key="1">
    <citation type="journal article" date="2023" name="bioRxiv">
        <title>Genome report: Whole genome sequence and annotation of Penstemon davidsonii.</title>
        <authorList>
            <person name="Ostevik K.L."/>
            <person name="Alabady M."/>
            <person name="Zhang M."/>
            <person name="Rausher M.D."/>
        </authorList>
    </citation>
    <scope>NUCLEOTIDE SEQUENCE [LARGE SCALE GENOMIC DNA]</scope>
    <source>
        <strain evidence="8">DNT005</strain>
        <tissue evidence="8">Whole leaf</tissue>
    </source>
</reference>
<comment type="caution">
    <text evidence="8">The sequence shown here is derived from an EMBL/GenBank/DDBJ whole genome shotgun (WGS) entry which is preliminary data.</text>
</comment>
<evidence type="ECO:0000256" key="3">
    <source>
        <dbReference type="ARBA" id="ARBA00022664"/>
    </source>
</evidence>
<evidence type="ECO:0000256" key="6">
    <source>
        <dbReference type="ARBA" id="ARBA00023242"/>
    </source>
</evidence>
<comment type="subunit">
    <text evidence="7">Associated with the spliceosome.</text>
</comment>
<gene>
    <name evidence="8" type="ORF">RD792_005485</name>
</gene>
<dbReference type="PANTHER" id="PTHR12942">
    <property type="entry name" value="STEP II SPLICING FACTOR SLU7"/>
    <property type="match status" value="1"/>
</dbReference>
<evidence type="ECO:0000256" key="1">
    <source>
        <dbReference type="ARBA" id="ARBA00004123"/>
    </source>
</evidence>
<dbReference type="Proteomes" id="UP001291926">
    <property type="component" value="Unassembled WGS sequence"/>
</dbReference>
<proteinExistence type="inferred from homology"/>
<evidence type="ECO:0000313" key="8">
    <source>
        <dbReference type="EMBL" id="KAK4489672.1"/>
    </source>
</evidence>
<comment type="similarity">
    <text evidence="2 7">Belongs to the SLU7 family.</text>
</comment>
<dbReference type="InterPro" id="IPR039974">
    <property type="entry name" value="Splicing_factor_SLU7"/>
</dbReference>